<dbReference type="NCBIfam" id="NF040748">
    <property type="entry name" value="reduct_selen_A"/>
    <property type="match status" value="1"/>
</dbReference>
<comment type="function">
    <text evidence="4">In the first step of glycine, betaine and sarcosine reductases, the substrate is bound to component PB via a Schiff base intermediate. Then the PB-activated substrate is nucleophilically attacked by the selenol anion of component PA to transform it to a carboxymethylated selenoether and the respective amine. By action of component PC, acetyl phosphate is formed, leaving component PA in its oxidized state. Finally component PA becomes reduced by the thioredoxin system to start a new catalytic cycle of reductive deamination.</text>
</comment>
<dbReference type="InterPro" id="IPR006812">
    <property type="entry name" value="GRDA"/>
</dbReference>
<evidence type="ECO:0000256" key="6">
    <source>
        <dbReference type="ARBA" id="ARBA00047603"/>
    </source>
</evidence>
<evidence type="ECO:0000313" key="9">
    <source>
        <dbReference type="EMBL" id="PWW20251.1"/>
    </source>
</evidence>
<evidence type="ECO:0000256" key="4">
    <source>
        <dbReference type="ARBA" id="ARBA00025583"/>
    </source>
</evidence>
<comment type="subunit">
    <text evidence="5">Monomer. Component of the glycine, sarcosine and betaine reductase complexes, together with components B and C.</text>
</comment>
<dbReference type="GO" id="GO:0030699">
    <property type="term" value="F:glycine reductase activity"/>
    <property type="evidence" value="ECO:0007669"/>
    <property type="project" value="UniProtKB-EC"/>
</dbReference>
<dbReference type="Pfam" id="PF04723">
    <property type="entry name" value="GRDA"/>
    <property type="match status" value="1"/>
</dbReference>
<evidence type="ECO:0000256" key="1">
    <source>
        <dbReference type="ARBA" id="ARBA00010866"/>
    </source>
</evidence>
<comment type="similarity">
    <text evidence="1">Belongs to the GrdA family.</text>
</comment>
<dbReference type="EMBL" id="QGTW01000016">
    <property type="protein sequence ID" value="PWW20251.1"/>
    <property type="molecule type" value="Genomic_DNA"/>
</dbReference>
<dbReference type="GO" id="GO:0030700">
    <property type="term" value="C:glycine reductase complex"/>
    <property type="evidence" value="ECO:0007669"/>
    <property type="project" value="InterPro"/>
</dbReference>
<accession>A0A2V2ZTI2</accession>
<comment type="catalytic activity">
    <reaction evidence="7">
        <text>acetyl phosphate + trimethylamine + [thioredoxin]-disulfide + H2O = glycine betaine + [thioredoxin]-dithiol + phosphate + H(+)</text>
        <dbReference type="Rhea" id="RHEA:11848"/>
        <dbReference type="Rhea" id="RHEA-COMP:10698"/>
        <dbReference type="Rhea" id="RHEA-COMP:10700"/>
        <dbReference type="ChEBI" id="CHEBI:15377"/>
        <dbReference type="ChEBI" id="CHEBI:15378"/>
        <dbReference type="ChEBI" id="CHEBI:17750"/>
        <dbReference type="ChEBI" id="CHEBI:22191"/>
        <dbReference type="ChEBI" id="CHEBI:29950"/>
        <dbReference type="ChEBI" id="CHEBI:43474"/>
        <dbReference type="ChEBI" id="CHEBI:50058"/>
        <dbReference type="ChEBI" id="CHEBI:58389"/>
        <dbReference type="EC" id="1.21.4.4"/>
    </reaction>
</comment>
<comment type="catalytic activity">
    <reaction evidence="8">
        <text>acetyl phosphate + methylamine + [thioredoxin]-disulfide + H2O = sarcosine + [thioredoxin]-dithiol + phosphate + H(+)</text>
        <dbReference type="Rhea" id="RHEA:12825"/>
        <dbReference type="Rhea" id="RHEA-COMP:10698"/>
        <dbReference type="Rhea" id="RHEA-COMP:10700"/>
        <dbReference type="ChEBI" id="CHEBI:15377"/>
        <dbReference type="ChEBI" id="CHEBI:15378"/>
        <dbReference type="ChEBI" id="CHEBI:22191"/>
        <dbReference type="ChEBI" id="CHEBI:29950"/>
        <dbReference type="ChEBI" id="CHEBI:43474"/>
        <dbReference type="ChEBI" id="CHEBI:50058"/>
        <dbReference type="ChEBI" id="CHEBI:57433"/>
        <dbReference type="ChEBI" id="CHEBI:59338"/>
        <dbReference type="EC" id="1.21.4.3"/>
    </reaction>
</comment>
<comment type="catalytic activity">
    <reaction evidence="6">
        <text>acetyl phosphate + [thioredoxin]-disulfide + NH4(+) + H2O = [thioredoxin]-dithiol + glycine + phosphate + H(+)</text>
        <dbReference type="Rhea" id="RHEA:12232"/>
        <dbReference type="Rhea" id="RHEA-COMP:10698"/>
        <dbReference type="Rhea" id="RHEA-COMP:10700"/>
        <dbReference type="ChEBI" id="CHEBI:15377"/>
        <dbReference type="ChEBI" id="CHEBI:15378"/>
        <dbReference type="ChEBI" id="CHEBI:22191"/>
        <dbReference type="ChEBI" id="CHEBI:28938"/>
        <dbReference type="ChEBI" id="CHEBI:29950"/>
        <dbReference type="ChEBI" id="CHEBI:43474"/>
        <dbReference type="ChEBI" id="CHEBI:50058"/>
        <dbReference type="ChEBI" id="CHEBI:57305"/>
        <dbReference type="EC" id="1.21.4.2"/>
    </reaction>
</comment>
<gene>
    <name evidence="9" type="ORF">DFO73_11666</name>
</gene>
<keyword evidence="2" id="KW-0712">Selenocysteine</keyword>
<dbReference type="Proteomes" id="UP000247150">
    <property type="component" value="Unassembled WGS sequence"/>
</dbReference>
<dbReference type="AlphaFoldDB" id="A0A2V2ZTI2"/>
<name>A0A2V2ZTI2_9BACI</name>
<evidence type="ECO:0000256" key="5">
    <source>
        <dbReference type="ARBA" id="ARBA00025846"/>
    </source>
</evidence>
<dbReference type="GO" id="GO:0033795">
    <property type="term" value="F:betaine reductase activity"/>
    <property type="evidence" value="ECO:0007669"/>
    <property type="project" value="UniProtKB-EC"/>
</dbReference>
<evidence type="ECO:0000256" key="7">
    <source>
        <dbReference type="ARBA" id="ARBA00048189"/>
    </source>
</evidence>
<keyword evidence="3" id="KW-0560">Oxidoreductase</keyword>
<sequence>MDQVVQEKLKQAAEKYGNENVIVILGSPDEDSADIFAETVTVGDPTYAGPLAGIALGLSVYHILEDEIKDQFPEEIYQDQIGLMELSLDKESICNAIEQAREKFLNV</sequence>
<evidence type="ECO:0000256" key="8">
    <source>
        <dbReference type="ARBA" id="ARBA00048720"/>
    </source>
</evidence>
<comment type="caution">
    <text evidence="9">The sequence shown here is derived from an EMBL/GenBank/DDBJ whole genome shotgun (WGS) entry which is preliminary data.</text>
</comment>
<evidence type="ECO:0000256" key="2">
    <source>
        <dbReference type="ARBA" id="ARBA00022933"/>
    </source>
</evidence>
<proteinExistence type="inferred from homology"/>
<evidence type="ECO:0000256" key="3">
    <source>
        <dbReference type="ARBA" id="ARBA00023002"/>
    </source>
</evidence>
<dbReference type="GO" id="GO:0033794">
    <property type="term" value="F:sarcosine reductase activity"/>
    <property type="evidence" value="ECO:0007669"/>
    <property type="project" value="UniProtKB-EC"/>
</dbReference>
<protein>
    <submittedName>
        <fullName evidence="9">Glycine reductase complex selenoprotein A</fullName>
    </submittedName>
</protein>
<dbReference type="PIRSF" id="PIRSF000181">
    <property type="entry name" value="Grc_selenoprot_A"/>
    <property type="match status" value="1"/>
</dbReference>
<organism evidence="9 10">
    <name type="scientific">Cytobacillus oceanisediminis</name>
    <dbReference type="NCBI Taxonomy" id="665099"/>
    <lineage>
        <taxon>Bacteria</taxon>
        <taxon>Bacillati</taxon>
        <taxon>Bacillota</taxon>
        <taxon>Bacilli</taxon>
        <taxon>Bacillales</taxon>
        <taxon>Bacillaceae</taxon>
        <taxon>Cytobacillus</taxon>
    </lineage>
</organism>
<reference evidence="9 10" key="1">
    <citation type="submission" date="2018-05" db="EMBL/GenBank/DDBJ databases">
        <title>Freshwater and sediment microbial communities from various areas in North America, analyzing microbe dynamics in response to fracking.</title>
        <authorList>
            <person name="Lamendella R."/>
        </authorList>
    </citation>
    <scope>NUCLEOTIDE SEQUENCE [LARGE SCALE GENOMIC DNA]</scope>
    <source>
        <strain evidence="9 10">15_TX</strain>
    </source>
</reference>
<evidence type="ECO:0000313" key="10">
    <source>
        <dbReference type="Proteomes" id="UP000247150"/>
    </source>
</evidence>